<gene>
    <name evidence="5" type="ORF">HICCMSTLAB_LOCUS12960</name>
</gene>
<evidence type="ECO:0000256" key="4">
    <source>
        <dbReference type="SAM" id="SignalP"/>
    </source>
</evidence>
<dbReference type="FunFam" id="3.15.10.30:FF:000001">
    <property type="entry name" value="Takeout-like protein 1"/>
    <property type="match status" value="1"/>
</dbReference>
<accession>A0A8J2MSV4</accession>
<dbReference type="GO" id="GO:0007623">
    <property type="term" value="P:circadian rhythm"/>
    <property type="evidence" value="ECO:0007669"/>
    <property type="project" value="UniProtKB-ARBA"/>
</dbReference>
<evidence type="ECO:0000313" key="5">
    <source>
        <dbReference type="EMBL" id="CAG5107883.1"/>
    </source>
</evidence>
<protein>
    <submittedName>
        <fullName evidence="5">Similar to dyw: Circadian clock-controlled protein daywake (Drosophila melanogaster)</fullName>
    </submittedName>
</protein>
<dbReference type="Gene3D" id="3.15.10.30">
    <property type="entry name" value="Haemolymph juvenile hormone binding protein"/>
    <property type="match status" value="1"/>
</dbReference>
<comment type="caution">
    <text evidence="5">The sequence shown here is derived from an EMBL/GenBank/DDBJ whole genome shotgun (WGS) entry which is preliminary data.</text>
</comment>
<evidence type="ECO:0000256" key="2">
    <source>
        <dbReference type="ARBA" id="ARBA00023108"/>
    </source>
</evidence>
<keyword evidence="6" id="KW-1185">Reference proteome</keyword>
<dbReference type="InterPro" id="IPR010562">
    <property type="entry name" value="Haemolymph_juvenile_hormone-bd"/>
</dbReference>
<dbReference type="Pfam" id="PF06585">
    <property type="entry name" value="JHBP"/>
    <property type="match status" value="1"/>
</dbReference>
<feature type="signal peptide" evidence="4">
    <location>
        <begin position="1"/>
        <end position="22"/>
    </location>
</feature>
<reference evidence="5" key="1">
    <citation type="submission" date="2021-04" db="EMBL/GenBank/DDBJ databases">
        <authorList>
            <person name="Chebbi M.A.C M."/>
        </authorList>
    </citation>
    <scope>NUCLEOTIDE SEQUENCE</scope>
</reference>
<evidence type="ECO:0000256" key="3">
    <source>
        <dbReference type="ARBA" id="ARBA00060902"/>
    </source>
</evidence>
<proteinExistence type="inferred from homology"/>
<dbReference type="InterPro" id="IPR038606">
    <property type="entry name" value="To_sf"/>
</dbReference>
<dbReference type="PANTHER" id="PTHR11008">
    <property type="entry name" value="PROTEIN TAKEOUT-LIKE PROTEIN"/>
    <property type="match status" value="1"/>
</dbReference>
<feature type="chain" id="PRO_5035251810" evidence="4">
    <location>
        <begin position="23"/>
        <end position="247"/>
    </location>
</feature>
<evidence type="ECO:0000256" key="1">
    <source>
        <dbReference type="ARBA" id="ARBA00022729"/>
    </source>
</evidence>
<dbReference type="AlphaFoldDB" id="A0A8J2MSV4"/>
<dbReference type="EMBL" id="CAJNRD030001124">
    <property type="protein sequence ID" value="CAG5107883.1"/>
    <property type="molecule type" value="Genomic_DNA"/>
</dbReference>
<name>A0A8J2MSV4_COTCN</name>
<keyword evidence="2" id="KW-0090">Biological rhythms</keyword>
<keyword evidence="1 4" id="KW-0732">Signal</keyword>
<dbReference type="SMART" id="SM00700">
    <property type="entry name" value="JHBP"/>
    <property type="match status" value="1"/>
</dbReference>
<dbReference type="GO" id="GO:0005615">
    <property type="term" value="C:extracellular space"/>
    <property type="evidence" value="ECO:0007669"/>
    <property type="project" value="TreeGrafter"/>
</dbReference>
<organism evidence="5 6">
    <name type="scientific">Cotesia congregata</name>
    <name type="common">Parasitoid wasp</name>
    <name type="synonym">Apanteles congregatus</name>
    <dbReference type="NCBI Taxonomy" id="51543"/>
    <lineage>
        <taxon>Eukaryota</taxon>
        <taxon>Metazoa</taxon>
        <taxon>Ecdysozoa</taxon>
        <taxon>Arthropoda</taxon>
        <taxon>Hexapoda</taxon>
        <taxon>Insecta</taxon>
        <taxon>Pterygota</taxon>
        <taxon>Neoptera</taxon>
        <taxon>Endopterygota</taxon>
        <taxon>Hymenoptera</taxon>
        <taxon>Apocrita</taxon>
        <taxon>Ichneumonoidea</taxon>
        <taxon>Braconidae</taxon>
        <taxon>Microgastrinae</taxon>
        <taxon>Cotesia</taxon>
    </lineage>
</organism>
<evidence type="ECO:0000313" key="6">
    <source>
        <dbReference type="Proteomes" id="UP000786811"/>
    </source>
</evidence>
<dbReference type="Proteomes" id="UP000786811">
    <property type="component" value="Unassembled WGS sequence"/>
</dbReference>
<dbReference type="OrthoDB" id="8185598at2759"/>
<dbReference type="PANTHER" id="PTHR11008:SF14">
    <property type="entry name" value="CIRCADIAN CLOCK-CONTROLLED PROTEIN-LIKE PROTEIN"/>
    <property type="match status" value="1"/>
</dbReference>
<comment type="similarity">
    <text evidence="3">Belongs to the TO family.</text>
</comment>
<sequence>MFGTMLGYKVFLLTFVISCASAIDLPDFLQVCSRNDPNLNDCIRRSTDYLKPYLVTGVPEYHIPSLQPLLLDDLVGEGHGVKCTCKNIKVFGAADYSVKYINVDLATLEFKVDILLPHLYVEGTYEVDGKVLLLPVTGSGGWQGNFTGCDASVTFTASTNPDASGVKQFHIEQFDLKVTVSNGYLHFENLFNGDKTIGDLVNQAINANFNVFLREIMPLVEHTLSSTFRDIGNGIVNPFSYDQLFPM</sequence>